<evidence type="ECO:0000313" key="2">
    <source>
        <dbReference type="EMBL" id="NNH65293.1"/>
    </source>
</evidence>
<dbReference type="InterPro" id="IPR002577">
    <property type="entry name" value="HTH_HxlR"/>
</dbReference>
<dbReference type="InterPro" id="IPR036390">
    <property type="entry name" value="WH_DNA-bd_sf"/>
</dbReference>
<accession>A0A7Y2R6Z1</accession>
<reference evidence="2 3" key="1">
    <citation type="submission" date="2020-04" db="EMBL/GenBank/DDBJ databases">
        <title>Rhizobium bacterial biofertilizers improve the content of phenolic compounds of Lactuca sativa L. under non-saline and saline-stress conditions.</title>
        <authorList>
            <person name="Ayuso-Calles M."/>
            <person name="Garcia-Estevez I."/>
            <person name="Jimenez-Gomez A."/>
            <person name="Flores-Felix J.D."/>
            <person name="Escribano-Bailon M."/>
            <person name="Rivas R."/>
        </authorList>
    </citation>
    <scope>NUCLEOTIDE SEQUENCE [LARGE SCALE GENOMIC DNA]</scope>
    <source>
        <strain evidence="2 3">GPTR02</strain>
    </source>
</reference>
<dbReference type="Proteomes" id="UP000530654">
    <property type="component" value="Unassembled WGS sequence"/>
</dbReference>
<dbReference type="OrthoDB" id="9800350at2"/>
<evidence type="ECO:0000313" key="3">
    <source>
        <dbReference type="Proteomes" id="UP000530654"/>
    </source>
</evidence>
<dbReference type="Pfam" id="PF01638">
    <property type="entry name" value="HxlR"/>
    <property type="match status" value="1"/>
</dbReference>
<proteinExistence type="predicted"/>
<feature type="domain" description="HTH hxlR-type" evidence="1">
    <location>
        <begin position="33"/>
        <end position="71"/>
    </location>
</feature>
<protein>
    <submittedName>
        <fullName evidence="2">Helix-turn-helix transcriptional regulator</fullName>
    </submittedName>
</protein>
<gene>
    <name evidence="2" type="ORF">HLI17_18700</name>
</gene>
<dbReference type="RefSeq" id="WP_162117652.1">
    <property type="nucleotide sequence ID" value="NZ_JAAEAB010000014.1"/>
</dbReference>
<dbReference type="EMBL" id="JABEQY010000016">
    <property type="protein sequence ID" value="NNH65293.1"/>
    <property type="molecule type" value="Genomic_DNA"/>
</dbReference>
<comment type="caution">
    <text evidence="2">The sequence shown here is derived from an EMBL/GenBank/DDBJ whole genome shotgun (WGS) entry which is preliminary data.</text>
</comment>
<evidence type="ECO:0000259" key="1">
    <source>
        <dbReference type="Pfam" id="PF01638"/>
    </source>
</evidence>
<dbReference type="Gene3D" id="1.10.10.10">
    <property type="entry name" value="Winged helix-like DNA-binding domain superfamily/Winged helix DNA-binding domain"/>
    <property type="match status" value="1"/>
</dbReference>
<dbReference type="AlphaFoldDB" id="A0A7Y2R6Z1"/>
<organism evidence="2 3">
    <name type="scientific">Rhizobium laguerreae</name>
    <dbReference type="NCBI Taxonomy" id="1076926"/>
    <lineage>
        <taxon>Bacteria</taxon>
        <taxon>Pseudomonadati</taxon>
        <taxon>Pseudomonadota</taxon>
        <taxon>Alphaproteobacteria</taxon>
        <taxon>Hyphomicrobiales</taxon>
        <taxon>Rhizobiaceae</taxon>
        <taxon>Rhizobium/Agrobacterium group</taxon>
        <taxon>Rhizobium</taxon>
    </lineage>
</organism>
<dbReference type="InterPro" id="IPR036388">
    <property type="entry name" value="WH-like_DNA-bd_sf"/>
</dbReference>
<sequence length="86" mass="9867">MYFTCLVQYWRHGDIGATPAAATRGYPPKPTTRRIFAEVPPRVEYALTPAAYKLAPVFDGLVAWWQRHKMHRIVRLNDSAHASESR</sequence>
<name>A0A7Y2R6Z1_9HYPH</name>
<dbReference type="SUPFAM" id="SSF46785">
    <property type="entry name" value="Winged helix' DNA-binding domain"/>
    <property type="match status" value="1"/>
</dbReference>